<proteinExistence type="predicted"/>
<dbReference type="RefSeq" id="WP_109057093.1">
    <property type="nucleotide sequence ID" value="NZ_QFFM01000012.1"/>
</dbReference>
<accession>A0A2U2N9E4</accession>
<gene>
    <name evidence="1" type="ORF">DF196_06740</name>
</gene>
<evidence type="ECO:0000313" key="1">
    <source>
        <dbReference type="EMBL" id="PWG65624.1"/>
    </source>
</evidence>
<name>A0A2U2N9E4_9BIFI</name>
<evidence type="ECO:0000313" key="2">
    <source>
        <dbReference type="Proteomes" id="UP000245876"/>
    </source>
</evidence>
<dbReference type="EMBL" id="QFFM01000012">
    <property type="protein sequence ID" value="PWG65624.1"/>
    <property type="molecule type" value="Genomic_DNA"/>
</dbReference>
<dbReference type="AlphaFoldDB" id="A0A2U2N9E4"/>
<comment type="caution">
    <text evidence="1">The sequence shown here is derived from an EMBL/GenBank/DDBJ whole genome shotgun (WGS) entry which is preliminary data.</text>
</comment>
<sequence>MTDNEAIFKDLILAHIREQLASHFSNGDPVLVRNYVDDAGGYYDYSPIDPSSISLDDCQLIAWEDITDPTDQQPDRCACSLITLSTDGGEPFVVLLKGTSLGDMLRDWTGLDYVD</sequence>
<reference evidence="1 2" key="1">
    <citation type="journal article" date="2018" name="Int. J. Syst. Evol. Microbiol.">
        <title>Bifidobacterium callitrichidarum sp. nov. from the faeces of the emperor tamarin (Saguinus imperator).</title>
        <authorList>
            <person name="Modesto M."/>
            <person name="Michelini S."/>
            <person name="Sansosti M.C."/>
            <person name="De Filippo C."/>
            <person name="Cavalieri D."/>
            <person name="Qvirist L."/>
            <person name="Andlid T."/>
            <person name="Spiezio C."/>
            <person name="Sandri C."/>
            <person name="Pascarelli S."/>
            <person name="Sgorbati B."/>
            <person name="Mattarelli P."/>
        </authorList>
    </citation>
    <scope>NUCLEOTIDE SEQUENCE [LARGE SCALE GENOMIC DNA]</scope>
    <source>
        <strain evidence="1 2">TRI 5</strain>
    </source>
</reference>
<keyword evidence="2" id="KW-1185">Reference proteome</keyword>
<dbReference type="Proteomes" id="UP000245876">
    <property type="component" value="Unassembled WGS sequence"/>
</dbReference>
<organism evidence="1 2">
    <name type="scientific">Bifidobacterium callitrichidarum</name>
    <dbReference type="NCBI Taxonomy" id="2052941"/>
    <lineage>
        <taxon>Bacteria</taxon>
        <taxon>Bacillati</taxon>
        <taxon>Actinomycetota</taxon>
        <taxon>Actinomycetes</taxon>
        <taxon>Bifidobacteriales</taxon>
        <taxon>Bifidobacteriaceae</taxon>
        <taxon>Bifidobacterium</taxon>
    </lineage>
</organism>
<protein>
    <submittedName>
        <fullName evidence="1">Uncharacterized protein</fullName>
    </submittedName>
</protein>